<evidence type="ECO:0000313" key="2">
    <source>
        <dbReference type="EMBL" id="TFK06368.1"/>
    </source>
</evidence>
<dbReference type="AlphaFoldDB" id="A0A4D9EFC2"/>
<name>A0A4D9EFC2_9SAUR</name>
<organism evidence="2 3">
    <name type="scientific">Platysternon megacephalum</name>
    <name type="common">big-headed turtle</name>
    <dbReference type="NCBI Taxonomy" id="55544"/>
    <lineage>
        <taxon>Eukaryota</taxon>
        <taxon>Metazoa</taxon>
        <taxon>Chordata</taxon>
        <taxon>Craniata</taxon>
        <taxon>Vertebrata</taxon>
        <taxon>Euteleostomi</taxon>
        <taxon>Archelosauria</taxon>
        <taxon>Testudinata</taxon>
        <taxon>Testudines</taxon>
        <taxon>Cryptodira</taxon>
        <taxon>Durocryptodira</taxon>
        <taxon>Testudinoidea</taxon>
        <taxon>Platysternidae</taxon>
        <taxon>Platysternon</taxon>
    </lineage>
</organism>
<comment type="caution">
    <text evidence="2">The sequence shown here is derived from an EMBL/GenBank/DDBJ whole genome shotgun (WGS) entry which is preliminary data.</text>
</comment>
<proteinExistence type="predicted"/>
<protein>
    <submittedName>
        <fullName evidence="2">Rho GTPase-activating protein 29</fullName>
    </submittedName>
</protein>
<dbReference type="EMBL" id="QXTE01000096">
    <property type="protein sequence ID" value="TFK06368.1"/>
    <property type="molecule type" value="Genomic_DNA"/>
</dbReference>
<reference evidence="2 3" key="1">
    <citation type="submission" date="2019-04" db="EMBL/GenBank/DDBJ databases">
        <title>Draft genome of the big-headed turtle Platysternon megacephalum.</title>
        <authorList>
            <person name="Gong S."/>
        </authorList>
    </citation>
    <scope>NUCLEOTIDE SEQUENCE [LARGE SCALE GENOMIC DNA]</scope>
    <source>
        <strain evidence="2">DO16091913</strain>
        <tissue evidence="2">Muscle</tissue>
    </source>
</reference>
<feature type="compositionally biased region" description="Basic and acidic residues" evidence="1">
    <location>
        <begin position="54"/>
        <end position="64"/>
    </location>
</feature>
<evidence type="ECO:0000313" key="3">
    <source>
        <dbReference type="Proteomes" id="UP000297703"/>
    </source>
</evidence>
<feature type="region of interest" description="Disordered" evidence="1">
    <location>
        <begin position="1"/>
        <end position="93"/>
    </location>
</feature>
<evidence type="ECO:0000256" key="1">
    <source>
        <dbReference type="SAM" id="MobiDB-lite"/>
    </source>
</evidence>
<accession>A0A4D9EFC2</accession>
<sequence>MTPLAGLGCSDGKGGFSGEAAGRGSLGLSNSQCPPKPPRAALERIESLALPPAGEERPLREERAGQVTASQRSRGPCWEQASESPEPAAAGARLPLECSETCQAGWTQAAGFVRGPGGGGGIFISRNAQRAPGCLCGRDWGRG</sequence>
<keyword evidence="3" id="KW-1185">Reference proteome</keyword>
<dbReference type="Proteomes" id="UP000297703">
    <property type="component" value="Unassembled WGS sequence"/>
</dbReference>
<gene>
    <name evidence="2" type="ORF">DR999_PMT10677</name>
</gene>
<feature type="compositionally biased region" description="Low complexity" evidence="1">
    <location>
        <begin position="81"/>
        <end position="90"/>
    </location>
</feature>
<reference evidence="2 3" key="2">
    <citation type="submission" date="2019-04" db="EMBL/GenBank/DDBJ databases">
        <title>The genome sequence of big-headed turtle.</title>
        <authorList>
            <person name="Gong S."/>
        </authorList>
    </citation>
    <scope>NUCLEOTIDE SEQUENCE [LARGE SCALE GENOMIC DNA]</scope>
    <source>
        <strain evidence="2">DO16091913</strain>
        <tissue evidence="2">Muscle</tissue>
    </source>
</reference>